<dbReference type="SUPFAM" id="SSF52540">
    <property type="entry name" value="P-loop containing nucleoside triphosphate hydrolases"/>
    <property type="match status" value="1"/>
</dbReference>
<dbReference type="GO" id="GO:0008745">
    <property type="term" value="F:N-acetylmuramoyl-L-alanine amidase activity"/>
    <property type="evidence" value="ECO:0007669"/>
    <property type="project" value="InterPro"/>
</dbReference>
<dbReference type="GO" id="GO:0005886">
    <property type="term" value="C:plasma membrane"/>
    <property type="evidence" value="ECO:0007669"/>
    <property type="project" value="UniProtKB-SubCell"/>
</dbReference>
<comment type="subcellular location">
    <subcellularLocation>
        <location evidence="1">Cell membrane</location>
        <topology evidence="1">Peripheral membrane protein</topology>
    </subcellularLocation>
</comment>
<dbReference type="PIRSF" id="PIRSF039085">
    <property type="entry name" value="ABC_ATPase_HisP"/>
    <property type="match status" value="1"/>
</dbReference>
<organism evidence="9 10">
    <name type="scientific">Bosea lathyri</name>
    <dbReference type="NCBI Taxonomy" id="1036778"/>
    <lineage>
        <taxon>Bacteria</taxon>
        <taxon>Pseudomonadati</taxon>
        <taxon>Pseudomonadota</taxon>
        <taxon>Alphaproteobacteria</taxon>
        <taxon>Hyphomicrobiales</taxon>
        <taxon>Boseaceae</taxon>
        <taxon>Bosea</taxon>
    </lineage>
</organism>
<keyword evidence="6 9" id="KW-0067">ATP-binding</keyword>
<evidence type="ECO:0000256" key="7">
    <source>
        <dbReference type="ARBA" id="ARBA00023136"/>
    </source>
</evidence>
<dbReference type="InterPro" id="IPR003439">
    <property type="entry name" value="ABC_transporter-like_ATP-bd"/>
</dbReference>
<dbReference type="AlphaFoldDB" id="A0A1H6C6T5"/>
<dbReference type="PROSITE" id="PS50893">
    <property type="entry name" value="ABC_TRANSPORTER_2"/>
    <property type="match status" value="1"/>
</dbReference>
<keyword evidence="4" id="KW-1003">Cell membrane</keyword>
<protein>
    <submittedName>
        <fullName evidence="9">Amino acid ABC transporter ATP-binding protein, PAAT family</fullName>
    </submittedName>
</protein>
<evidence type="ECO:0000313" key="10">
    <source>
        <dbReference type="Proteomes" id="UP000236743"/>
    </source>
</evidence>
<dbReference type="InterPro" id="IPR030679">
    <property type="entry name" value="ABC_ATPase_HisP-typ"/>
</dbReference>
<dbReference type="InterPro" id="IPR050086">
    <property type="entry name" value="MetN_ABC_transporter-like"/>
</dbReference>
<dbReference type="InterPro" id="IPR027417">
    <property type="entry name" value="P-loop_NTPase"/>
</dbReference>
<dbReference type="InterPro" id="IPR036505">
    <property type="entry name" value="Amidase/PGRP_sf"/>
</dbReference>
<accession>A0A1H6C6T5</accession>
<evidence type="ECO:0000256" key="6">
    <source>
        <dbReference type="ARBA" id="ARBA00022840"/>
    </source>
</evidence>
<dbReference type="GO" id="GO:0009253">
    <property type="term" value="P:peptidoglycan catabolic process"/>
    <property type="evidence" value="ECO:0007669"/>
    <property type="project" value="InterPro"/>
</dbReference>
<dbReference type="EMBL" id="FNUY01000009">
    <property type="protein sequence ID" value="SEG68710.1"/>
    <property type="molecule type" value="Genomic_DNA"/>
</dbReference>
<dbReference type="Gene3D" id="3.40.50.300">
    <property type="entry name" value="P-loop containing nucleotide triphosphate hydrolases"/>
    <property type="match status" value="1"/>
</dbReference>
<proteinExistence type="inferred from homology"/>
<evidence type="ECO:0000256" key="1">
    <source>
        <dbReference type="ARBA" id="ARBA00004202"/>
    </source>
</evidence>
<keyword evidence="7" id="KW-0472">Membrane</keyword>
<dbReference type="GO" id="GO:0015424">
    <property type="term" value="F:ABC-type amino acid transporter activity"/>
    <property type="evidence" value="ECO:0007669"/>
    <property type="project" value="InterPro"/>
</dbReference>
<dbReference type="PROSITE" id="PS00211">
    <property type="entry name" value="ABC_TRANSPORTER_1"/>
    <property type="match status" value="1"/>
</dbReference>
<dbReference type="SUPFAM" id="SSF55846">
    <property type="entry name" value="N-acetylmuramoyl-L-alanine amidase-like"/>
    <property type="match status" value="1"/>
</dbReference>
<gene>
    <name evidence="9" type="ORF">SAMN04488115_10980</name>
</gene>
<evidence type="ECO:0000313" key="9">
    <source>
        <dbReference type="EMBL" id="SEG68710.1"/>
    </source>
</evidence>
<dbReference type="InterPro" id="IPR017871">
    <property type="entry name" value="ABC_transporter-like_CS"/>
</dbReference>
<evidence type="ECO:0000259" key="8">
    <source>
        <dbReference type="PROSITE" id="PS50893"/>
    </source>
</evidence>
<comment type="similarity">
    <text evidence="2">Belongs to the ABC transporter superfamily.</text>
</comment>
<dbReference type="Proteomes" id="UP000236743">
    <property type="component" value="Unassembled WGS sequence"/>
</dbReference>
<dbReference type="SMART" id="SM00382">
    <property type="entry name" value="AAA"/>
    <property type="match status" value="1"/>
</dbReference>
<keyword evidence="5" id="KW-0547">Nucleotide-binding</keyword>
<sequence length="280" mass="30210">MLLDGTVKAGRREADVGSHVAGHDTGTLGVVYVGAVDAKGNPKDSRAKAGQVVSLIGASGSGKTTFLRCVNLLEEHDGGEILLDGDPIGYTESGGRRRRLSETKISAQRARIGMVFQQFNLFPHLTAAENVMLGLVKVLSKSKAEAREIANHWLGRVGLAERGEHYPYQLSGGQQQRVAIARAVAMQPRLLLFDEVTSALDPELVAEVLGVMQSLAESGMTMLLVSHEMLFVRDVSDHVVFLDQGLVAQAGPPAEIFDNPESERLRSFLGRFHGLFGQRG</sequence>
<dbReference type="GO" id="GO:0005524">
    <property type="term" value="F:ATP binding"/>
    <property type="evidence" value="ECO:0007669"/>
    <property type="project" value="UniProtKB-KW"/>
</dbReference>
<reference evidence="9 10" key="1">
    <citation type="submission" date="2016-10" db="EMBL/GenBank/DDBJ databases">
        <authorList>
            <person name="de Groot N.N."/>
        </authorList>
    </citation>
    <scope>NUCLEOTIDE SEQUENCE [LARGE SCALE GENOMIC DNA]</scope>
    <source>
        <strain evidence="9 10">DSM 26656</strain>
    </source>
</reference>
<feature type="domain" description="ABC transporter" evidence="8">
    <location>
        <begin position="25"/>
        <end position="269"/>
    </location>
</feature>
<keyword evidence="10" id="KW-1185">Reference proteome</keyword>
<evidence type="ECO:0000256" key="5">
    <source>
        <dbReference type="ARBA" id="ARBA00022741"/>
    </source>
</evidence>
<dbReference type="PANTHER" id="PTHR43166:SF35">
    <property type="entry name" value="L-CYSTINE IMPORT ATP-BINDING PROTEIN TCYN"/>
    <property type="match status" value="1"/>
</dbReference>
<evidence type="ECO:0000256" key="2">
    <source>
        <dbReference type="ARBA" id="ARBA00005417"/>
    </source>
</evidence>
<dbReference type="InterPro" id="IPR003593">
    <property type="entry name" value="AAA+_ATPase"/>
</dbReference>
<evidence type="ECO:0000256" key="4">
    <source>
        <dbReference type="ARBA" id="ARBA00022475"/>
    </source>
</evidence>
<dbReference type="PANTHER" id="PTHR43166">
    <property type="entry name" value="AMINO ACID IMPORT ATP-BINDING PROTEIN"/>
    <property type="match status" value="1"/>
</dbReference>
<dbReference type="GO" id="GO:0016887">
    <property type="term" value="F:ATP hydrolysis activity"/>
    <property type="evidence" value="ECO:0007669"/>
    <property type="project" value="InterPro"/>
</dbReference>
<name>A0A1H6C6T5_9HYPH</name>
<evidence type="ECO:0000256" key="3">
    <source>
        <dbReference type="ARBA" id="ARBA00022448"/>
    </source>
</evidence>
<keyword evidence="3" id="KW-0813">Transport</keyword>
<dbReference type="Pfam" id="PF00005">
    <property type="entry name" value="ABC_tran"/>
    <property type="match status" value="1"/>
</dbReference>